<evidence type="ECO:0000313" key="2">
    <source>
        <dbReference type="Proteomes" id="UP001367508"/>
    </source>
</evidence>
<evidence type="ECO:0000313" key="1">
    <source>
        <dbReference type="EMBL" id="KAK7313801.1"/>
    </source>
</evidence>
<organism evidence="1 2">
    <name type="scientific">Canavalia gladiata</name>
    <name type="common">Sword bean</name>
    <name type="synonym">Dolichos gladiatus</name>
    <dbReference type="NCBI Taxonomy" id="3824"/>
    <lineage>
        <taxon>Eukaryota</taxon>
        <taxon>Viridiplantae</taxon>
        <taxon>Streptophyta</taxon>
        <taxon>Embryophyta</taxon>
        <taxon>Tracheophyta</taxon>
        <taxon>Spermatophyta</taxon>
        <taxon>Magnoliopsida</taxon>
        <taxon>eudicotyledons</taxon>
        <taxon>Gunneridae</taxon>
        <taxon>Pentapetalae</taxon>
        <taxon>rosids</taxon>
        <taxon>fabids</taxon>
        <taxon>Fabales</taxon>
        <taxon>Fabaceae</taxon>
        <taxon>Papilionoideae</taxon>
        <taxon>50 kb inversion clade</taxon>
        <taxon>NPAAA clade</taxon>
        <taxon>indigoferoid/millettioid clade</taxon>
        <taxon>Phaseoleae</taxon>
        <taxon>Canavalia</taxon>
    </lineage>
</organism>
<gene>
    <name evidence="1" type="ORF">VNO77_39003</name>
</gene>
<dbReference type="EMBL" id="JAYMYQ010000009">
    <property type="protein sequence ID" value="KAK7313801.1"/>
    <property type="molecule type" value="Genomic_DNA"/>
</dbReference>
<proteinExistence type="predicted"/>
<reference evidence="1 2" key="1">
    <citation type="submission" date="2024-01" db="EMBL/GenBank/DDBJ databases">
        <title>The genomes of 5 underutilized Papilionoideae crops provide insights into root nodulation and disease resistanc.</title>
        <authorList>
            <person name="Jiang F."/>
        </authorList>
    </citation>
    <scope>NUCLEOTIDE SEQUENCE [LARGE SCALE GENOMIC DNA]</scope>
    <source>
        <strain evidence="1">LVBAO_FW01</strain>
        <tissue evidence="1">Leaves</tissue>
    </source>
</reference>
<keyword evidence="2" id="KW-1185">Reference proteome</keyword>
<name>A0AAN9KBW1_CANGL</name>
<protein>
    <submittedName>
        <fullName evidence="1">Uncharacterized protein</fullName>
    </submittedName>
</protein>
<accession>A0AAN9KBW1</accession>
<dbReference type="Proteomes" id="UP001367508">
    <property type="component" value="Unassembled WGS sequence"/>
</dbReference>
<sequence length="148" mass="16952">MANLRDGAGIGSIQNPTAERGLLTLDAFRDVATHREYNCPYLEVLITWVRPFLCHFMNAKQIHLCTGRELFMARSYERLINMALAYYSGLLFEENQHWHGFKPKNPLIPPLGQLHQEYTPIFVSVNALLFETLSFASRPFQIAAIDPL</sequence>
<comment type="caution">
    <text evidence="1">The sequence shown here is derived from an EMBL/GenBank/DDBJ whole genome shotgun (WGS) entry which is preliminary data.</text>
</comment>
<dbReference type="AlphaFoldDB" id="A0AAN9KBW1"/>